<dbReference type="RefSeq" id="WP_146213261.1">
    <property type="nucleotide sequence ID" value="NZ_QGTJ01000003.1"/>
</dbReference>
<feature type="region of interest" description="Disordered" evidence="1">
    <location>
        <begin position="1"/>
        <end position="30"/>
    </location>
</feature>
<dbReference type="AlphaFoldDB" id="A0A317N2H1"/>
<proteinExistence type="predicted"/>
<feature type="transmembrane region" description="Helical" evidence="2">
    <location>
        <begin position="84"/>
        <end position="102"/>
    </location>
</feature>
<dbReference type="Proteomes" id="UP000246569">
    <property type="component" value="Unassembled WGS sequence"/>
</dbReference>
<evidence type="ECO:0000313" key="4">
    <source>
        <dbReference type="Proteomes" id="UP000246569"/>
    </source>
</evidence>
<keyword evidence="2" id="KW-1133">Transmembrane helix</keyword>
<evidence type="ECO:0000256" key="1">
    <source>
        <dbReference type="SAM" id="MobiDB-lite"/>
    </source>
</evidence>
<evidence type="ECO:0000256" key="2">
    <source>
        <dbReference type="SAM" id="Phobius"/>
    </source>
</evidence>
<name>A0A317N2H1_9GAMM</name>
<dbReference type="EMBL" id="QGTJ01000003">
    <property type="protein sequence ID" value="PWV63533.1"/>
    <property type="molecule type" value="Genomic_DNA"/>
</dbReference>
<organism evidence="3 4">
    <name type="scientific">Plasticicumulans acidivorans</name>
    <dbReference type="NCBI Taxonomy" id="886464"/>
    <lineage>
        <taxon>Bacteria</taxon>
        <taxon>Pseudomonadati</taxon>
        <taxon>Pseudomonadota</taxon>
        <taxon>Gammaproteobacteria</taxon>
        <taxon>Candidatus Competibacteraceae</taxon>
        <taxon>Plasticicumulans</taxon>
    </lineage>
</organism>
<keyword evidence="4" id="KW-1185">Reference proteome</keyword>
<sequence length="144" mass="15590">MARKPVSVSAKSASARAPAGRPSPPRKTAPRYDYDGLSGLFLRMPWWGHLLAAAAMYPLCAMALPRLPVREAWVQPLLHEWLPHYWMLPASAFVFGALLSLMKARALAAKPGRGARGRAPARKTAAARQAHACKVAAAAEQERA</sequence>
<feature type="transmembrane region" description="Helical" evidence="2">
    <location>
        <begin position="46"/>
        <end position="64"/>
    </location>
</feature>
<keyword evidence="2" id="KW-0812">Transmembrane</keyword>
<reference evidence="3 4" key="1">
    <citation type="submission" date="2018-05" db="EMBL/GenBank/DDBJ databases">
        <title>Genomic Encyclopedia of Type Strains, Phase IV (KMG-IV): sequencing the most valuable type-strain genomes for metagenomic binning, comparative biology and taxonomic classification.</title>
        <authorList>
            <person name="Goeker M."/>
        </authorList>
    </citation>
    <scope>NUCLEOTIDE SEQUENCE [LARGE SCALE GENOMIC DNA]</scope>
    <source>
        <strain evidence="3 4">DSM 23606</strain>
    </source>
</reference>
<evidence type="ECO:0000313" key="3">
    <source>
        <dbReference type="EMBL" id="PWV63533.1"/>
    </source>
</evidence>
<keyword evidence="2" id="KW-0472">Membrane</keyword>
<gene>
    <name evidence="3" type="ORF">C7443_103464</name>
</gene>
<feature type="compositionally biased region" description="Low complexity" evidence="1">
    <location>
        <begin position="1"/>
        <end position="20"/>
    </location>
</feature>
<comment type="caution">
    <text evidence="3">The sequence shown here is derived from an EMBL/GenBank/DDBJ whole genome shotgun (WGS) entry which is preliminary data.</text>
</comment>
<accession>A0A317N2H1</accession>
<protein>
    <submittedName>
        <fullName evidence="3">Uncharacterized protein</fullName>
    </submittedName>
</protein>